<keyword evidence="11" id="KW-0830">Ubiquinone</keyword>
<dbReference type="PROSITE" id="PS00668">
    <property type="entry name" value="COMPLEX1_ND1_2"/>
    <property type="match status" value="1"/>
</dbReference>
<evidence type="ECO:0000313" key="15">
    <source>
        <dbReference type="Proteomes" id="UP000007875"/>
    </source>
</evidence>
<dbReference type="InterPro" id="IPR018086">
    <property type="entry name" value="NADH_UbQ_OxRdtase_su1_CS"/>
</dbReference>
<evidence type="ECO:0000256" key="2">
    <source>
        <dbReference type="ARBA" id="ARBA00010535"/>
    </source>
</evidence>
<evidence type="ECO:0000256" key="3">
    <source>
        <dbReference type="ARBA" id="ARBA00012944"/>
    </source>
</evidence>
<reference evidence="15" key="2">
    <citation type="submission" date="2003-08" db="EMBL/GenBank/DDBJ databases">
        <authorList>
            <person name="Birren B."/>
            <person name="Nusbaum C."/>
            <person name="Abebe A."/>
            <person name="Abouelleil A."/>
            <person name="Adekoya E."/>
            <person name="Ait-zahra M."/>
            <person name="Allen N."/>
            <person name="Allen T."/>
            <person name="An P."/>
            <person name="Anderson M."/>
            <person name="Anderson S."/>
            <person name="Arachchi H."/>
            <person name="Armbruster J."/>
            <person name="Bachantsang P."/>
            <person name="Baldwin J."/>
            <person name="Barry A."/>
            <person name="Bayul T."/>
            <person name="Blitshsteyn B."/>
            <person name="Bloom T."/>
            <person name="Blye J."/>
            <person name="Boguslavskiy L."/>
            <person name="Borowsky M."/>
            <person name="Boukhgalter B."/>
            <person name="Brunache A."/>
            <person name="Butler J."/>
            <person name="Calixte N."/>
            <person name="Calvo S."/>
            <person name="Camarata J."/>
            <person name="Campo K."/>
            <person name="Chang J."/>
            <person name="Cheshatsang Y."/>
            <person name="Citroen M."/>
            <person name="Collymore A."/>
            <person name="Considine T."/>
            <person name="Cook A."/>
            <person name="Cooke P."/>
            <person name="Corum B."/>
            <person name="Cuomo C."/>
            <person name="David R."/>
            <person name="Dawoe T."/>
            <person name="Degray S."/>
            <person name="Dodge S."/>
            <person name="Dooley K."/>
            <person name="Dorje P."/>
            <person name="Dorjee K."/>
            <person name="Dorris L."/>
            <person name="Duffey N."/>
            <person name="Dupes A."/>
            <person name="Elkins T."/>
            <person name="Engels R."/>
            <person name="Erickson J."/>
            <person name="Farina A."/>
            <person name="Faro S."/>
            <person name="Ferreira P."/>
            <person name="Fischer H."/>
            <person name="Fitzgerald M."/>
            <person name="Foley K."/>
            <person name="Gage D."/>
            <person name="Galagan J."/>
            <person name="Gearin G."/>
            <person name="Gnerre S."/>
            <person name="Gnirke A."/>
            <person name="Goyette A."/>
            <person name="Graham J."/>
            <person name="Grandbois E."/>
            <person name="Gyaltsen K."/>
            <person name="Hafez N."/>
            <person name="Hagopian D."/>
            <person name="Hagos B."/>
            <person name="Hall J."/>
            <person name="Hatcher B."/>
            <person name="Heller A."/>
            <person name="Higgins H."/>
            <person name="Honan T."/>
            <person name="Horn A."/>
            <person name="Houde N."/>
            <person name="Hughes L."/>
            <person name="Hulme W."/>
            <person name="Husby E."/>
            <person name="Iliev I."/>
            <person name="Jaffe D."/>
            <person name="Jones C."/>
            <person name="Kamal M."/>
            <person name="Kamat A."/>
            <person name="Kamvysselis M."/>
            <person name="Karlsson E."/>
            <person name="Kells C."/>
            <person name="Kieu A."/>
            <person name="Kisner P."/>
            <person name="Kodira C."/>
            <person name="Kulbokas E."/>
            <person name="Labutti K."/>
            <person name="Lama D."/>
            <person name="Landers T."/>
            <person name="Leger J."/>
            <person name="Levine S."/>
            <person name="Lewis D."/>
            <person name="Lewis T."/>
            <person name="Lindblad-toh K."/>
            <person name="Liu X."/>
            <person name="Lokyitsang T."/>
            <person name="Lokyitsang Y."/>
            <person name="Lucien O."/>
            <person name="Lui A."/>
            <person name="Ma L.J."/>
            <person name="Mabbitt R."/>
            <person name="Macdonald J."/>
            <person name="Maclean C."/>
            <person name="Major J."/>
            <person name="Manning J."/>
            <person name="Marabella R."/>
            <person name="Maru K."/>
            <person name="Matthews C."/>
            <person name="Mauceli E."/>
            <person name="Mccarthy M."/>
            <person name="Mcdonough S."/>
            <person name="Mcghee T."/>
            <person name="Meldrim J."/>
            <person name="Meneus L."/>
            <person name="Mesirov J."/>
            <person name="Mihalev A."/>
            <person name="Mihova T."/>
            <person name="Mikkelsen T."/>
            <person name="Mlenga V."/>
            <person name="Moru K."/>
            <person name="Mozes J."/>
            <person name="Mulrain L."/>
            <person name="Munson G."/>
            <person name="Naylor J."/>
            <person name="Newes C."/>
            <person name="Nguyen C."/>
            <person name="Nguyen N."/>
            <person name="Nguyen T."/>
            <person name="Nicol R."/>
            <person name="Nielsen C."/>
            <person name="Nizzari M."/>
            <person name="Norbu C."/>
            <person name="Norbu N."/>
            <person name="O'donnell P."/>
            <person name="Okoawo O."/>
            <person name="O'leary S."/>
            <person name="Omotosho B."/>
            <person name="O'neill K."/>
            <person name="Osman S."/>
            <person name="Parker S."/>
            <person name="Perrin D."/>
            <person name="Phunkhang P."/>
            <person name="Piqani B."/>
            <person name="Purcell S."/>
            <person name="Rachupka T."/>
            <person name="Ramasamy U."/>
            <person name="Rameau R."/>
            <person name="Ray V."/>
            <person name="Raymond C."/>
            <person name="Retta R."/>
            <person name="Richardson S."/>
            <person name="Rise C."/>
            <person name="Rodriguez J."/>
            <person name="Rogers J."/>
            <person name="Rogov P."/>
            <person name="Rutman M."/>
            <person name="Schupbach R."/>
            <person name="Seaman C."/>
            <person name="Settipalli S."/>
            <person name="Sharpe T."/>
            <person name="Sheridan J."/>
            <person name="Sherpa N."/>
            <person name="Shi J."/>
            <person name="Smirnov S."/>
            <person name="Smith C."/>
            <person name="Sougnez C."/>
            <person name="Spencer B."/>
            <person name="Stalker J."/>
            <person name="Stange-thomann N."/>
            <person name="Stavropoulos S."/>
            <person name="Stetson K."/>
            <person name="Stone C."/>
            <person name="Stone S."/>
            <person name="Stubbs M."/>
            <person name="Talamas J."/>
            <person name="Tchuinga P."/>
            <person name="Tenzing P."/>
            <person name="Tesfaye S."/>
            <person name="Theodore J."/>
            <person name="Thoulutsang Y."/>
            <person name="Topham K."/>
            <person name="Towey S."/>
            <person name="Tsamla T."/>
            <person name="Tsomo N."/>
            <person name="Vallee D."/>
            <person name="Vassiliev H."/>
            <person name="Venkataraman V."/>
            <person name="Vinson J."/>
            <person name="Vo A."/>
            <person name="Wade C."/>
            <person name="Wang S."/>
            <person name="Wangchuk T."/>
            <person name="Wangdi T."/>
            <person name="Whittaker C."/>
            <person name="Wilkinson J."/>
            <person name="Wu Y."/>
            <person name="Wyman D."/>
            <person name="Yadav S."/>
            <person name="Yang S."/>
            <person name="Yang X."/>
            <person name="Yeager S."/>
            <person name="Yee E."/>
            <person name="Young G."/>
            <person name="Zainoun J."/>
            <person name="Zembeck L."/>
            <person name="Zimmer A."/>
            <person name="Zody M."/>
            <person name="Lander E."/>
        </authorList>
    </citation>
    <scope>NUCLEOTIDE SEQUENCE [LARGE SCALE GENOMIC DNA]</scope>
</reference>
<evidence type="ECO:0000313" key="14">
    <source>
        <dbReference type="Ensembl" id="ENSCSAVP00000020158.1"/>
    </source>
</evidence>
<dbReference type="RefSeq" id="NP_786959.1">
    <property type="nucleotide sequence ID" value="NC_004570.1"/>
</dbReference>
<accession>Q85UH6</accession>
<feature type="transmembrane region" description="Helical" evidence="12">
    <location>
        <begin position="142"/>
        <end position="162"/>
    </location>
</feature>
<dbReference type="Proteomes" id="UP000007875">
    <property type="component" value="Mitochondrion"/>
</dbReference>
<dbReference type="STRING" id="51511.ENSCSAVP00000020158"/>
<dbReference type="GO" id="GO:0009060">
    <property type="term" value="P:aerobic respiration"/>
    <property type="evidence" value="ECO:0007669"/>
    <property type="project" value="TreeGrafter"/>
</dbReference>
<dbReference type="Pfam" id="PF00146">
    <property type="entry name" value="NADHdh"/>
    <property type="match status" value="1"/>
</dbReference>
<keyword evidence="7 10" id="KW-0520">NAD</keyword>
<dbReference type="EMBL" id="AB079784">
    <property type="protein sequence ID" value="BAC57007.1"/>
    <property type="molecule type" value="Genomic_DNA"/>
</dbReference>
<gene>
    <name evidence="13" type="primary">nad1</name>
    <name evidence="14" type="synonym">ND1</name>
</gene>
<dbReference type="Ensembl" id="ENSCSAVT00000021042.1">
    <property type="protein sequence ID" value="ENSCSAVP00000020158.1"/>
    <property type="gene ID" value="ENSCSAVG00000012501.1"/>
</dbReference>
<dbReference type="GeneTree" id="ENSGT00390000006621"/>
<evidence type="ECO:0000256" key="10">
    <source>
        <dbReference type="RuleBase" id="RU000471"/>
    </source>
</evidence>
<dbReference type="InterPro" id="IPR001694">
    <property type="entry name" value="NADH_UbQ_OxRdtase_su1/FPO"/>
</dbReference>
<organism evidence="13 15">
    <name type="scientific">Ciona savignyi</name>
    <name type="common">Pacific transparent sea squirt</name>
    <dbReference type="NCBI Taxonomy" id="51511"/>
    <lineage>
        <taxon>Eukaryota</taxon>
        <taxon>Metazoa</taxon>
        <taxon>Chordata</taxon>
        <taxon>Tunicata</taxon>
        <taxon>Ascidiacea</taxon>
        <taxon>Phlebobranchia</taxon>
        <taxon>Cionidae</taxon>
        <taxon>Ciona</taxon>
    </lineage>
</organism>
<keyword evidence="11 13" id="KW-0496">Mitochondrion</keyword>
<evidence type="ECO:0000256" key="1">
    <source>
        <dbReference type="ARBA" id="ARBA00004141"/>
    </source>
</evidence>
<geneLocation type="mitochondrion" evidence="13"/>
<evidence type="ECO:0000256" key="4">
    <source>
        <dbReference type="ARBA" id="ARBA00021009"/>
    </source>
</evidence>
<dbReference type="AlphaFoldDB" id="Q85UH6"/>
<evidence type="ECO:0000256" key="9">
    <source>
        <dbReference type="ARBA" id="ARBA00049551"/>
    </source>
</evidence>
<evidence type="ECO:0000256" key="11">
    <source>
        <dbReference type="RuleBase" id="RU000473"/>
    </source>
</evidence>
<feature type="transmembrane region" description="Helical" evidence="12">
    <location>
        <begin position="277"/>
        <end position="302"/>
    </location>
</feature>
<feature type="transmembrane region" description="Helical" evidence="12">
    <location>
        <begin position="102"/>
        <end position="121"/>
    </location>
</feature>
<feature type="transmembrane region" description="Helical" evidence="12">
    <location>
        <begin position="241"/>
        <end position="265"/>
    </location>
</feature>
<evidence type="ECO:0000256" key="6">
    <source>
        <dbReference type="ARBA" id="ARBA00022989"/>
    </source>
</evidence>
<evidence type="ECO:0000256" key="8">
    <source>
        <dbReference type="ARBA" id="ARBA00023136"/>
    </source>
</evidence>
<feature type="transmembrane region" description="Helical" evidence="12">
    <location>
        <begin position="174"/>
        <end position="193"/>
    </location>
</feature>
<reference evidence="14" key="3">
    <citation type="submission" date="2025-05" db="UniProtKB">
        <authorList>
            <consortium name="Ensembl"/>
        </authorList>
    </citation>
    <scope>IDENTIFICATION</scope>
</reference>
<feature type="transmembrane region" description="Helical" evidence="12">
    <location>
        <begin position="214"/>
        <end position="235"/>
    </location>
</feature>
<dbReference type="CTD" id="4535"/>
<evidence type="ECO:0000256" key="12">
    <source>
        <dbReference type="SAM" id="Phobius"/>
    </source>
</evidence>
<name>Q85UH6_CIOSA</name>
<comment type="catalytic activity">
    <reaction evidence="9 11">
        <text>a ubiquinone + NADH + 5 H(+)(in) = a ubiquinol + NAD(+) + 4 H(+)(out)</text>
        <dbReference type="Rhea" id="RHEA:29091"/>
        <dbReference type="Rhea" id="RHEA-COMP:9565"/>
        <dbReference type="Rhea" id="RHEA-COMP:9566"/>
        <dbReference type="ChEBI" id="CHEBI:15378"/>
        <dbReference type="ChEBI" id="CHEBI:16389"/>
        <dbReference type="ChEBI" id="CHEBI:17976"/>
        <dbReference type="ChEBI" id="CHEBI:57540"/>
        <dbReference type="ChEBI" id="CHEBI:57945"/>
        <dbReference type="EC" id="7.1.1.2"/>
    </reaction>
</comment>
<keyword evidence="15" id="KW-1185">Reference proteome</keyword>
<dbReference type="PANTHER" id="PTHR11432">
    <property type="entry name" value="NADH DEHYDROGENASE SUBUNIT 1"/>
    <property type="match status" value="1"/>
</dbReference>
<proteinExistence type="inferred from homology"/>
<evidence type="ECO:0000256" key="7">
    <source>
        <dbReference type="ARBA" id="ARBA00023027"/>
    </source>
</evidence>
<dbReference type="GO" id="GO:0008137">
    <property type="term" value="F:NADH dehydrogenase (ubiquinone) activity"/>
    <property type="evidence" value="ECO:0007669"/>
    <property type="project" value="UniProtKB-EC"/>
</dbReference>
<keyword evidence="6 12" id="KW-1133">Transmembrane helix</keyword>
<dbReference type="HAMAP" id="MF_01350">
    <property type="entry name" value="NDH1_NuoH"/>
    <property type="match status" value="1"/>
</dbReference>
<dbReference type="HOGENOM" id="CLU_015134_0_1_1"/>
<dbReference type="GO" id="GO:0005743">
    <property type="term" value="C:mitochondrial inner membrane"/>
    <property type="evidence" value="ECO:0007669"/>
    <property type="project" value="UniProtKB-SubCell"/>
</dbReference>
<feature type="transmembrane region" description="Helical" evidence="12">
    <location>
        <begin position="6"/>
        <end position="25"/>
    </location>
</feature>
<dbReference type="eggNOG" id="KOG4770">
    <property type="taxonomic scope" value="Eukaryota"/>
</dbReference>
<dbReference type="GO" id="GO:0003954">
    <property type="term" value="F:NADH dehydrogenase activity"/>
    <property type="evidence" value="ECO:0007669"/>
    <property type="project" value="TreeGrafter"/>
</dbReference>
<evidence type="ECO:0000256" key="5">
    <source>
        <dbReference type="ARBA" id="ARBA00022692"/>
    </source>
</evidence>
<dbReference type="EC" id="7.1.1.2" evidence="3 11"/>
<keyword evidence="5 10" id="KW-0812">Transmembrane</keyword>
<dbReference type="GeneID" id="806611"/>
<dbReference type="Proteomes" id="UP000007875">
    <property type="component" value="Unassembled WGS sequence"/>
</dbReference>
<protein>
    <recommendedName>
        <fullName evidence="4 11">NADH-ubiquinone oxidoreductase chain 1</fullName>
        <ecNumber evidence="3 11">7.1.1.2</ecNumber>
    </recommendedName>
</protein>
<sequence length="344" mass="40060">MILVIVFYFIFILFLLLMVALLVLLERKVLGLAQIRKGPNIVGIYGLMQTILDGGKLILKKLMVLFNIRKFFFLLSPILGFVLSLMNWFFIPTPFILFHSEYGILLTLVISSLLVYTTLWAGWGSNNIYSLIGGIRGVAQMISYEVVLGFFIMLLLLLMGSYNWEFFLYFQSSYVFWGGMFMFMVSWIGMMLAELNRAPFDLIEGESELVSGFNVEYGGFIFALLFLGEYMNIWFMSWITILLFFGGGYFLVIKSFVVVLVILYIRSLLPRFKFTDLIMITWKIYLPLVLMFFFVLIVWMSVQSGDLWVYDWFENEKAKWVDALANLEPKSWEDLQIEANLLRS</sequence>
<dbReference type="PANTHER" id="PTHR11432:SF3">
    <property type="entry name" value="NADH-UBIQUINONE OXIDOREDUCTASE CHAIN 1"/>
    <property type="match status" value="1"/>
</dbReference>
<comment type="similarity">
    <text evidence="2 10">Belongs to the complex I subunit 1 family.</text>
</comment>
<reference evidence="13 15" key="1">
    <citation type="journal article" date="2003" name="J. Mol. Evol.">
        <title>Mitochondrial genome of Ciona savignyi (Urochordata, Ascidiacea, Enterogona): comparison of gene arrangement and tRNA genes with Halocynthia roretzi mitochondrial genome.</title>
        <authorList>
            <person name="Yokobori S."/>
            <person name="Watanabe Y."/>
            <person name="Oshima T."/>
        </authorList>
    </citation>
    <scope>NUCLEOTIDE SEQUENCE [LARGE SCALE GENOMIC DNA]</scope>
</reference>
<comment type="subcellular location">
    <subcellularLocation>
        <location evidence="1">Membrane</location>
        <topology evidence="1">Multi-pass membrane protein</topology>
    </subcellularLocation>
    <subcellularLocation>
        <location evidence="10">Mitochondrion inner membrane</location>
        <topology evidence="10">Multi-pass membrane protein</topology>
    </subcellularLocation>
</comment>
<keyword evidence="8 12" id="KW-0472">Membrane</keyword>
<evidence type="ECO:0000313" key="13">
    <source>
        <dbReference type="EMBL" id="BAC57007.1"/>
    </source>
</evidence>
<feature type="transmembrane region" description="Helical" evidence="12">
    <location>
        <begin position="71"/>
        <end position="90"/>
    </location>
</feature>